<dbReference type="Proteomes" id="UP000199771">
    <property type="component" value="Unassembled WGS sequence"/>
</dbReference>
<dbReference type="PROSITE" id="PS50110">
    <property type="entry name" value="RESPONSE_REGULATORY"/>
    <property type="match status" value="1"/>
</dbReference>
<dbReference type="RefSeq" id="WP_091532872.1">
    <property type="nucleotide sequence ID" value="NZ_FOOC01000004.1"/>
</dbReference>
<sequence length="152" mass="17145">MQPNESANGRNKPVLMLVEDNLADVRLAQEVLRLAAFAHELVIARDGEQVLRMLRRAPGYEATPLPALILLDLNLPRRDGREVLREIKQDPRLRRIPVLVLSTSKSSADVNDCYDAHANAYLTKPVDIAEFAHLAELIRDFWFGMAQLPRPA</sequence>
<dbReference type="SMART" id="SM00448">
    <property type="entry name" value="REC"/>
    <property type="match status" value="1"/>
</dbReference>
<evidence type="ECO:0000313" key="3">
    <source>
        <dbReference type="EMBL" id="SFF45281.1"/>
    </source>
</evidence>
<dbReference type="PANTHER" id="PTHR44520:SF2">
    <property type="entry name" value="RESPONSE REGULATOR RCP1"/>
    <property type="match status" value="1"/>
</dbReference>
<organism evidence="3 4">
    <name type="scientific">Fontimonas thermophila</name>
    <dbReference type="NCBI Taxonomy" id="1076937"/>
    <lineage>
        <taxon>Bacteria</taxon>
        <taxon>Pseudomonadati</taxon>
        <taxon>Pseudomonadota</taxon>
        <taxon>Gammaproteobacteria</taxon>
        <taxon>Nevskiales</taxon>
        <taxon>Nevskiaceae</taxon>
        <taxon>Fontimonas</taxon>
    </lineage>
</organism>
<gene>
    <name evidence="3" type="ORF">SAMN04488120_104228</name>
</gene>
<dbReference type="PANTHER" id="PTHR44520">
    <property type="entry name" value="RESPONSE REGULATOR RCP1-RELATED"/>
    <property type="match status" value="1"/>
</dbReference>
<feature type="domain" description="Response regulatory" evidence="2">
    <location>
        <begin position="14"/>
        <end position="139"/>
    </location>
</feature>
<dbReference type="CDD" id="cd17557">
    <property type="entry name" value="REC_Rcp-like"/>
    <property type="match status" value="1"/>
</dbReference>
<dbReference type="EMBL" id="FOOC01000004">
    <property type="protein sequence ID" value="SFF45281.1"/>
    <property type="molecule type" value="Genomic_DNA"/>
</dbReference>
<accession>A0A1I2IXR6</accession>
<evidence type="ECO:0000259" key="2">
    <source>
        <dbReference type="PROSITE" id="PS50110"/>
    </source>
</evidence>
<dbReference type="InterPro" id="IPR011006">
    <property type="entry name" value="CheY-like_superfamily"/>
</dbReference>
<dbReference type="Gene3D" id="3.40.50.2300">
    <property type="match status" value="1"/>
</dbReference>
<protein>
    <submittedName>
        <fullName evidence="3">Response regulator receiver domain-containing protein</fullName>
    </submittedName>
</protein>
<dbReference type="AlphaFoldDB" id="A0A1I2IXR6"/>
<dbReference type="OrthoDB" id="9793549at2"/>
<dbReference type="SUPFAM" id="SSF52172">
    <property type="entry name" value="CheY-like"/>
    <property type="match status" value="1"/>
</dbReference>
<dbReference type="InterPro" id="IPR052893">
    <property type="entry name" value="TCS_response_regulator"/>
</dbReference>
<dbReference type="InterPro" id="IPR001789">
    <property type="entry name" value="Sig_transdc_resp-reg_receiver"/>
</dbReference>
<evidence type="ECO:0000256" key="1">
    <source>
        <dbReference type="PROSITE-ProRule" id="PRU00169"/>
    </source>
</evidence>
<name>A0A1I2IXR6_9GAMM</name>
<keyword evidence="1" id="KW-0597">Phosphoprotein</keyword>
<dbReference type="STRING" id="1076937.SAMN04488120_104228"/>
<dbReference type="Pfam" id="PF00072">
    <property type="entry name" value="Response_reg"/>
    <property type="match status" value="1"/>
</dbReference>
<proteinExistence type="predicted"/>
<keyword evidence="4" id="KW-1185">Reference proteome</keyword>
<evidence type="ECO:0000313" key="4">
    <source>
        <dbReference type="Proteomes" id="UP000199771"/>
    </source>
</evidence>
<dbReference type="GO" id="GO:0000160">
    <property type="term" value="P:phosphorelay signal transduction system"/>
    <property type="evidence" value="ECO:0007669"/>
    <property type="project" value="InterPro"/>
</dbReference>
<reference evidence="3 4" key="1">
    <citation type="submission" date="2016-10" db="EMBL/GenBank/DDBJ databases">
        <authorList>
            <person name="de Groot N.N."/>
        </authorList>
    </citation>
    <scope>NUCLEOTIDE SEQUENCE [LARGE SCALE GENOMIC DNA]</scope>
    <source>
        <strain evidence="3 4">DSM 23609</strain>
    </source>
</reference>
<feature type="modified residue" description="4-aspartylphosphate" evidence="1">
    <location>
        <position position="72"/>
    </location>
</feature>